<gene>
    <name evidence="1" type="ORF">BLA60_22775</name>
</gene>
<dbReference type="AlphaFoldDB" id="A0A7Z0WKN9"/>
<proteinExistence type="predicted"/>
<comment type="caution">
    <text evidence="1">The sequence shown here is derived from an EMBL/GenBank/DDBJ whole genome shotgun (WGS) entry which is preliminary data.</text>
</comment>
<accession>A0A7Z0WKN9</accession>
<organism evidence="1 2">
    <name type="scientific">Actinophytocola xinjiangensis</name>
    <dbReference type="NCBI Taxonomy" id="485602"/>
    <lineage>
        <taxon>Bacteria</taxon>
        <taxon>Bacillati</taxon>
        <taxon>Actinomycetota</taxon>
        <taxon>Actinomycetes</taxon>
        <taxon>Pseudonocardiales</taxon>
        <taxon>Pseudonocardiaceae</taxon>
    </lineage>
</organism>
<reference evidence="1 2" key="1">
    <citation type="submission" date="2016-12" db="EMBL/GenBank/DDBJ databases">
        <title>The draft genome sequence of Actinophytocola xinjiangensis.</title>
        <authorList>
            <person name="Wang W."/>
            <person name="Yuan L."/>
        </authorList>
    </citation>
    <scope>NUCLEOTIDE SEQUENCE [LARGE SCALE GENOMIC DNA]</scope>
    <source>
        <strain evidence="1 2">CGMCC 4.4663</strain>
    </source>
</reference>
<dbReference type="Proteomes" id="UP000185696">
    <property type="component" value="Unassembled WGS sequence"/>
</dbReference>
<protein>
    <submittedName>
        <fullName evidence="1">Uncharacterized protein</fullName>
    </submittedName>
</protein>
<evidence type="ECO:0000313" key="2">
    <source>
        <dbReference type="Proteomes" id="UP000185696"/>
    </source>
</evidence>
<dbReference type="RefSeq" id="WP_075134982.1">
    <property type="nucleotide sequence ID" value="NZ_MSIF01000011.1"/>
</dbReference>
<evidence type="ECO:0000313" key="1">
    <source>
        <dbReference type="EMBL" id="OLF08826.1"/>
    </source>
</evidence>
<keyword evidence="2" id="KW-1185">Reference proteome</keyword>
<sequence length="101" mass="10670">MITCDPARLVLGAGHDLTYHHDLELVFQDPTFIACPTSFQDPVFRPPTPEESATVTANLGDPPPVLVAFEADAGGPTPTTCLIAAETVHVVTGPVPRRPAL</sequence>
<dbReference type="EMBL" id="MSIF01000011">
    <property type="protein sequence ID" value="OLF08826.1"/>
    <property type="molecule type" value="Genomic_DNA"/>
</dbReference>
<dbReference type="OrthoDB" id="3375452at2"/>
<name>A0A7Z0WKN9_9PSEU</name>